<evidence type="ECO:0000313" key="3">
    <source>
        <dbReference type="EMBL" id="KAJ3033776.1"/>
    </source>
</evidence>
<protein>
    <submittedName>
        <fullName evidence="3">Uncharacterized protein</fullName>
    </submittedName>
</protein>
<comment type="caution">
    <text evidence="3">The sequence shown here is derived from an EMBL/GenBank/DDBJ whole genome shotgun (WGS) entry which is preliminary data.</text>
</comment>
<sequence length="167" mass="18171">MLGFSDYTARTIATSLIKRELTLDEVKDKTNSLRVICEQRSFITYYCDDGEKCDYSRGYWRCQRPFPVYGYAIIAIVAVAVVICCILGAIRRKKANAAAAAAAGTVAAAPPVGGVPPQPWQPEQQYAAPPPGQYDPTVAYGPAPGYLPKEDGTYPQQQQYAPPPGSY</sequence>
<reference evidence="3" key="1">
    <citation type="submission" date="2020-05" db="EMBL/GenBank/DDBJ databases">
        <title>Phylogenomic resolution of chytrid fungi.</title>
        <authorList>
            <person name="Stajich J.E."/>
            <person name="Amses K."/>
            <person name="Simmons R."/>
            <person name="Seto K."/>
            <person name="Myers J."/>
            <person name="Bonds A."/>
            <person name="Quandt C.A."/>
            <person name="Barry K."/>
            <person name="Liu P."/>
            <person name="Grigoriev I."/>
            <person name="Longcore J.E."/>
            <person name="James T.Y."/>
        </authorList>
    </citation>
    <scope>NUCLEOTIDE SEQUENCE</scope>
    <source>
        <strain evidence="3">JEL0318</strain>
    </source>
</reference>
<evidence type="ECO:0000256" key="1">
    <source>
        <dbReference type="SAM" id="MobiDB-lite"/>
    </source>
</evidence>
<keyword evidence="2" id="KW-0812">Transmembrane</keyword>
<dbReference type="AlphaFoldDB" id="A0AAD5S2D6"/>
<feature type="non-terminal residue" evidence="3">
    <location>
        <position position="1"/>
    </location>
</feature>
<feature type="transmembrane region" description="Helical" evidence="2">
    <location>
        <begin position="68"/>
        <end position="90"/>
    </location>
</feature>
<proteinExistence type="predicted"/>
<keyword evidence="2" id="KW-1133">Transmembrane helix</keyword>
<evidence type="ECO:0000256" key="2">
    <source>
        <dbReference type="SAM" id="Phobius"/>
    </source>
</evidence>
<organism evidence="3 4">
    <name type="scientific">Rhizophlyctis rosea</name>
    <dbReference type="NCBI Taxonomy" id="64517"/>
    <lineage>
        <taxon>Eukaryota</taxon>
        <taxon>Fungi</taxon>
        <taxon>Fungi incertae sedis</taxon>
        <taxon>Chytridiomycota</taxon>
        <taxon>Chytridiomycota incertae sedis</taxon>
        <taxon>Chytridiomycetes</taxon>
        <taxon>Rhizophlyctidales</taxon>
        <taxon>Rhizophlyctidaceae</taxon>
        <taxon>Rhizophlyctis</taxon>
    </lineage>
</organism>
<gene>
    <name evidence="3" type="ORF">HK097_004727</name>
</gene>
<dbReference type="EMBL" id="JADGJD010002241">
    <property type="protein sequence ID" value="KAJ3033776.1"/>
    <property type="molecule type" value="Genomic_DNA"/>
</dbReference>
<name>A0AAD5S2D6_9FUNG</name>
<accession>A0AAD5S2D6</accession>
<dbReference type="Proteomes" id="UP001212841">
    <property type="component" value="Unassembled WGS sequence"/>
</dbReference>
<feature type="region of interest" description="Disordered" evidence="1">
    <location>
        <begin position="108"/>
        <end position="167"/>
    </location>
</feature>
<keyword evidence="4" id="KW-1185">Reference proteome</keyword>
<keyword evidence="2" id="KW-0472">Membrane</keyword>
<evidence type="ECO:0000313" key="4">
    <source>
        <dbReference type="Proteomes" id="UP001212841"/>
    </source>
</evidence>